<sequence length="264" mass="29016">MKRNILNKGIIFLIILTALGCKVKKPVPPVVIGPSQTQNTPTINKAEVLKSLTDKQLNYQTLSIKAKADLSINNNSNDVSMNIRMQKGKTIWISVTAIAGLEVARALITPDSIKILNRLESSYIRKPFSYVYQYANKQLDFNTLQNLFTGNAVTGTTSVNSTIEVNGGQTHLKGDLSGLVYSLVFNDSHNLIQTNLNDKAASQTLIVNYSEYKSLGTQEIPGAVSIKSTASGKNISIDLRYTSVGINESLEYPFTVPRRFSIKN</sequence>
<dbReference type="EMBL" id="JBHUHZ010000001">
    <property type="protein sequence ID" value="MFD2161808.1"/>
    <property type="molecule type" value="Genomic_DNA"/>
</dbReference>
<dbReference type="Proteomes" id="UP001597387">
    <property type="component" value="Unassembled WGS sequence"/>
</dbReference>
<evidence type="ECO:0000313" key="2">
    <source>
        <dbReference type="Proteomes" id="UP001597387"/>
    </source>
</evidence>
<protein>
    <submittedName>
        <fullName evidence="1">DUF4292 domain-containing protein</fullName>
    </submittedName>
</protein>
<proteinExistence type="predicted"/>
<organism evidence="1 2">
    <name type="scientific">Paradesertivirga mongoliensis</name>
    <dbReference type="NCBI Taxonomy" id="2100740"/>
    <lineage>
        <taxon>Bacteria</taxon>
        <taxon>Pseudomonadati</taxon>
        <taxon>Bacteroidota</taxon>
        <taxon>Sphingobacteriia</taxon>
        <taxon>Sphingobacteriales</taxon>
        <taxon>Sphingobacteriaceae</taxon>
        <taxon>Paradesertivirga</taxon>
    </lineage>
</organism>
<reference evidence="2" key="1">
    <citation type="journal article" date="2019" name="Int. J. Syst. Evol. Microbiol.">
        <title>The Global Catalogue of Microorganisms (GCM) 10K type strain sequencing project: providing services to taxonomists for standard genome sequencing and annotation.</title>
        <authorList>
            <consortium name="The Broad Institute Genomics Platform"/>
            <consortium name="The Broad Institute Genome Sequencing Center for Infectious Disease"/>
            <person name="Wu L."/>
            <person name="Ma J."/>
        </authorList>
    </citation>
    <scope>NUCLEOTIDE SEQUENCE [LARGE SCALE GENOMIC DNA]</scope>
    <source>
        <strain evidence="2">KCTC 42217</strain>
    </source>
</reference>
<comment type="caution">
    <text evidence="1">The sequence shown here is derived from an EMBL/GenBank/DDBJ whole genome shotgun (WGS) entry which is preliminary data.</text>
</comment>
<dbReference type="Gene3D" id="2.50.20.10">
    <property type="entry name" value="Lipoprotein localisation LolA/LolB/LppX"/>
    <property type="match status" value="1"/>
</dbReference>
<dbReference type="InterPro" id="IPR025634">
    <property type="entry name" value="DUF4292"/>
</dbReference>
<evidence type="ECO:0000313" key="1">
    <source>
        <dbReference type="EMBL" id="MFD2161808.1"/>
    </source>
</evidence>
<dbReference type="Pfam" id="PF14125">
    <property type="entry name" value="DUF4292"/>
    <property type="match status" value="1"/>
</dbReference>
<gene>
    <name evidence="1" type="ORF">ACFSJU_05345</name>
</gene>
<accession>A0ABW4ZIF0</accession>
<dbReference type="RefSeq" id="WP_255898515.1">
    <property type="nucleotide sequence ID" value="NZ_JAFMZO010000001.1"/>
</dbReference>
<name>A0ABW4ZIF0_9SPHI</name>
<dbReference type="PROSITE" id="PS51257">
    <property type="entry name" value="PROKAR_LIPOPROTEIN"/>
    <property type="match status" value="1"/>
</dbReference>
<keyword evidence="2" id="KW-1185">Reference proteome</keyword>